<evidence type="ECO:0000313" key="4">
    <source>
        <dbReference type="EMBL" id="OCR21760.1"/>
    </source>
</evidence>
<evidence type="ECO:0000256" key="2">
    <source>
        <dbReference type="ARBA" id="ARBA00022777"/>
    </source>
</evidence>
<name>A0A1C7YXT6_PSESX</name>
<evidence type="ECO:0000256" key="1">
    <source>
        <dbReference type="ARBA" id="ARBA00022679"/>
    </source>
</evidence>
<comment type="caution">
    <text evidence="4">The sequence shown here is derived from an EMBL/GenBank/DDBJ whole genome shotgun (WGS) entry which is preliminary data.</text>
</comment>
<dbReference type="AlphaFoldDB" id="A0A1C7YXT6"/>
<keyword evidence="2" id="KW-0418">Kinase</keyword>
<dbReference type="Proteomes" id="UP000093104">
    <property type="component" value="Unassembled WGS sequence"/>
</dbReference>
<reference evidence="4 5" key="1">
    <citation type="submission" date="2015-07" db="EMBL/GenBank/DDBJ databases">
        <title>Draft genome sequence of a diazotrophic, plant growth-promoting rhizobacterium of the Pseudomonas syringae complex.</title>
        <authorList>
            <person name="Patten C.L."/>
            <person name="Jeong H."/>
        </authorList>
    </citation>
    <scope>NUCLEOTIDE SEQUENCE [LARGE SCALE GENOMIC DNA]</scope>
    <source>
        <strain evidence="4 5">GR12-2</strain>
    </source>
</reference>
<dbReference type="EMBL" id="LGSI01000073">
    <property type="protein sequence ID" value="OCR21760.1"/>
    <property type="molecule type" value="Genomic_DNA"/>
</dbReference>
<dbReference type="InterPro" id="IPR012893">
    <property type="entry name" value="HipA-like_C"/>
</dbReference>
<feature type="domain" description="HipA-like C-terminal" evidence="3">
    <location>
        <begin position="1"/>
        <end position="85"/>
    </location>
</feature>
<keyword evidence="1" id="KW-0808">Transferase</keyword>
<organism evidence="4 5">
    <name type="scientific">Pseudomonas syringae</name>
    <dbReference type="NCBI Taxonomy" id="317"/>
    <lineage>
        <taxon>Bacteria</taxon>
        <taxon>Pseudomonadati</taxon>
        <taxon>Pseudomonadota</taxon>
        <taxon>Gammaproteobacteria</taxon>
        <taxon>Pseudomonadales</taxon>
        <taxon>Pseudomonadaceae</taxon>
        <taxon>Pseudomonas</taxon>
    </lineage>
</organism>
<accession>A0A1C7YXT6</accession>
<dbReference type="Gene3D" id="1.10.1070.20">
    <property type="match status" value="1"/>
</dbReference>
<dbReference type="PATRIC" id="fig|317.243.peg.2134"/>
<dbReference type="Pfam" id="PF07804">
    <property type="entry name" value="HipA_C"/>
    <property type="match status" value="1"/>
</dbReference>
<sequence length="116" mass="12396">MGNGDAHLKNFGLLYRDPLGSDAALAPAYDIVNTTAYIKEDSLALSLDGSKSLFASRLGILALAQVCDVVKPRQRLQKLIAAAQASLRDNAEFAGDAPGVFEAIEYNLSLYSQSFS</sequence>
<evidence type="ECO:0000313" key="5">
    <source>
        <dbReference type="Proteomes" id="UP000093104"/>
    </source>
</evidence>
<evidence type="ECO:0000259" key="3">
    <source>
        <dbReference type="Pfam" id="PF07804"/>
    </source>
</evidence>
<dbReference type="GO" id="GO:0016301">
    <property type="term" value="F:kinase activity"/>
    <property type="evidence" value="ECO:0007669"/>
    <property type="project" value="UniProtKB-KW"/>
</dbReference>
<proteinExistence type="predicted"/>
<gene>
    <name evidence="4" type="ORF">AFK24_27695</name>
</gene>
<protein>
    <recommendedName>
        <fullName evidence="3">HipA-like C-terminal domain-containing protein</fullName>
    </recommendedName>
</protein>